<dbReference type="PANTHER" id="PTHR46124">
    <property type="entry name" value="D-AMINOACYL-TRNA DEACYLASE"/>
    <property type="match status" value="1"/>
</dbReference>
<dbReference type="AlphaFoldDB" id="A0A3B0WS65"/>
<dbReference type="Gene3D" id="3.20.20.140">
    <property type="entry name" value="Metal-dependent hydrolases"/>
    <property type="match status" value="1"/>
</dbReference>
<dbReference type="GO" id="GO:0004536">
    <property type="term" value="F:DNA nuclease activity"/>
    <property type="evidence" value="ECO:0007669"/>
    <property type="project" value="InterPro"/>
</dbReference>
<protein>
    <submittedName>
        <fullName evidence="3">Uncharacterized protein</fullName>
    </submittedName>
</protein>
<proteinExistence type="predicted"/>
<dbReference type="InterPro" id="IPR032466">
    <property type="entry name" value="Metal_Hydrolase"/>
</dbReference>
<keyword evidence="2" id="KW-0378">Hydrolase</keyword>
<reference evidence="3" key="1">
    <citation type="submission" date="2018-06" db="EMBL/GenBank/DDBJ databases">
        <authorList>
            <person name="Zhirakovskaya E."/>
        </authorList>
    </citation>
    <scope>NUCLEOTIDE SEQUENCE</scope>
</reference>
<dbReference type="FunFam" id="3.20.20.140:FF:000005">
    <property type="entry name" value="TatD family hydrolase"/>
    <property type="match status" value="1"/>
</dbReference>
<accession>A0A3B0WS65</accession>
<dbReference type="EMBL" id="UOFD01000063">
    <property type="protein sequence ID" value="VAW53457.1"/>
    <property type="molecule type" value="Genomic_DNA"/>
</dbReference>
<dbReference type="InterPro" id="IPR015991">
    <property type="entry name" value="TatD/YcfH-like"/>
</dbReference>
<dbReference type="GO" id="GO:0016788">
    <property type="term" value="F:hydrolase activity, acting on ester bonds"/>
    <property type="evidence" value="ECO:0007669"/>
    <property type="project" value="InterPro"/>
</dbReference>
<evidence type="ECO:0000313" key="3">
    <source>
        <dbReference type="EMBL" id="VAW53457.1"/>
    </source>
</evidence>
<dbReference type="InterPro" id="IPR018228">
    <property type="entry name" value="DNase_TatD-rel_CS"/>
</dbReference>
<name>A0A3B0WS65_9ZZZZ</name>
<dbReference type="PROSITE" id="PS01137">
    <property type="entry name" value="TATD_1"/>
    <property type="match status" value="1"/>
</dbReference>
<evidence type="ECO:0000256" key="1">
    <source>
        <dbReference type="ARBA" id="ARBA00022723"/>
    </source>
</evidence>
<sequence length="256" mass="28986">MPTLSLIDSHCHLDFEIFDSDREKVLQRAKDNNVTDIVISGTEKIYWNRINTLCKKHSQLHACYGLHPYWTDEHKKQDIAELETYIETNHPVALGECGLDFRPQQTDKKLQLYFFEAQLALAESNRLPLVIHSVNATETVIQSIKKFKTLGGMIHSYSGSSEQARQLIDLGFYISLNAAVTYDNANKIKKVASDIPLTSLLLETDSPDQADKKNYGERNEPAYLVSTLEAIASLRNETREVIAQQTTLNAKKLFGI</sequence>
<dbReference type="PIRSF" id="PIRSF005902">
    <property type="entry name" value="DNase_TatD"/>
    <property type="match status" value="1"/>
</dbReference>
<evidence type="ECO:0000256" key="2">
    <source>
        <dbReference type="ARBA" id="ARBA00022801"/>
    </source>
</evidence>
<dbReference type="PROSITE" id="PS01091">
    <property type="entry name" value="TATD_3"/>
    <property type="match status" value="1"/>
</dbReference>
<keyword evidence="1" id="KW-0479">Metal-binding</keyword>
<dbReference type="NCBIfam" id="TIGR00010">
    <property type="entry name" value="YchF/TatD family DNA exonuclease"/>
    <property type="match status" value="1"/>
</dbReference>
<dbReference type="GO" id="GO:0005829">
    <property type="term" value="C:cytosol"/>
    <property type="evidence" value="ECO:0007669"/>
    <property type="project" value="TreeGrafter"/>
</dbReference>
<dbReference type="InterPro" id="IPR001130">
    <property type="entry name" value="TatD-like"/>
</dbReference>
<organism evidence="3">
    <name type="scientific">hydrothermal vent metagenome</name>
    <dbReference type="NCBI Taxonomy" id="652676"/>
    <lineage>
        <taxon>unclassified sequences</taxon>
        <taxon>metagenomes</taxon>
        <taxon>ecological metagenomes</taxon>
    </lineage>
</organism>
<dbReference type="PANTHER" id="PTHR46124:SF3">
    <property type="entry name" value="HYDROLASE"/>
    <property type="match status" value="1"/>
</dbReference>
<gene>
    <name evidence="3" type="ORF">MNBD_GAMMA06-706</name>
</gene>
<dbReference type="CDD" id="cd01310">
    <property type="entry name" value="TatD_DNAse"/>
    <property type="match status" value="1"/>
</dbReference>
<dbReference type="Pfam" id="PF01026">
    <property type="entry name" value="TatD_DNase"/>
    <property type="match status" value="1"/>
</dbReference>
<dbReference type="SUPFAM" id="SSF51556">
    <property type="entry name" value="Metallo-dependent hydrolases"/>
    <property type="match status" value="1"/>
</dbReference>
<dbReference type="GO" id="GO:0046872">
    <property type="term" value="F:metal ion binding"/>
    <property type="evidence" value="ECO:0007669"/>
    <property type="project" value="UniProtKB-KW"/>
</dbReference>